<dbReference type="EMBL" id="KK107111">
    <property type="protein sequence ID" value="EZA58948.1"/>
    <property type="molecule type" value="Genomic_DNA"/>
</dbReference>
<proteinExistence type="predicted"/>
<protein>
    <submittedName>
        <fullName evidence="2">Uncharacterized protein</fullName>
    </submittedName>
</protein>
<gene>
    <name evidence="3" type="ORF">DMN91_010679</name>
    <name evidence="2" type="ORF">X777_16907</name>
</gene>
<reference evidence="3" key="2">
    <citation type="journal article" date="2018" name="Genome Res.">
        <title>The genomic architecture and molecular evolution of ant odorant receptors.</title>
        <authorList>
            <person name="McKenzie S.K."/>
            <person name="Kronauer D.J.C."/>
        </authorList>
    </citation>
    <scope>NUCLEOTIDE SEQUENCE [LARGE SCALE GENOMIC DNA]</scope>
    <source>
        <strain evidence="3">Clonal line C1</strain>
    </source>
</reference>
<keyword evidence="1" id="KW-0812">Transmembrane</keyword>
<evidence type="ECO:0000313" key="3">
    <source>
        <dbReference type="EMBL" id="RLU16611.1"/>
    </source>
</evidence>
<dbReference type="AlphaFoldDB" id="A0A026WSI9"/>
<dbReference type="Proteomes" id="UP000279307">
    <property type="component" value="Chromosome 11"/>
</dbReference>
<keyword evidence="4" id="KW-1185">Reference proteome</keyword>
<dbReference type="Proteomes" id="UP000053097">
    <property type="component" value="Unassembled WGS sequence"/>
</dbReference>
<name>A0A026WSI9_OOCBI</name>
<keyword evidence="1" id="KW-1133">Transmembrane helix</keyword>
<dbReference type="OMA" id="DMTPKYY"/>
<feature type="transmembrane region" description="Helical" evidence="1">
    <location>
        <begin position="36"/>
        <end position="60"/>
    </location>
</feature>
<evidence type="ECO:0000313" key="4">
    <source>
        <dbReference type="Proteomes" id="UP000053097"/>
    </source>
</evidence>
<dbReference type="STRING" id="2015173.A0A026WSI9"/>
<keyword evidence="1" id="KW-0472">Membrane</keyword>
<reference evidence="3" key="3">
    <citation type="submission" date="2018-07" db="EMBL/GenBank/DDBJ databases">
        <authorList>
            <person name="Mckenzie S.K."/>
            <person name="Kronauer D.J.C."/>
        </authorList>
    </citation>
    <scope>NUCLEOTIDE SEQUENCE</scope>
    <source>
        <strain evidence="3">Clonal line C1</strain>
    </source>
</reference>
<dbReference type="OrthoDB" id="6600151at2759"/>
<organism evidence="2 4">
    <name type="scientific">Ooceraea biroi</name>
    <name type="common">Clonal raider ant</name>
    <name type="synonym">Cerapachys biroi</name>
    <dbReference type="NCBI Taxonomy" id="2015173"/>
    <lineage>
        <taxon>Eukaryota</taxon>
        <taxon>Metazoa</taxon>
        <taxon>Ecdysozoa</taxon>
        <taxon>Arthropoda</taxon>
        <taxon>Hexapoda</taxon>
        <taxon>Insecta</taxon>
        <taxon>Pterygota</taxon>
        <taxon>Neoptera</taxon>
        <taxon>Endopterygota</taxon>
        <taxon>Hymenoptera</taxon>
        <taxon>Apocrita</taxon>
        <taxon>Aculeata</taxon>
        <taxon>Formicoidea</taxon>
        <taxon>Formicidae</taxon>
        <taxon>Dorylinae</taxon>
        <taxon>Ooceraea</taxon>
    </lineage>
</organism>
<dbReference type="EMBL" id="QOIP01000011">
    <property type="protein sequence ID" value="RLU16611.1"/>
    <property type="molecule type" value="Genomic_DNA"/>
</dbReference>
<evidence type="ECO:0000313" key="2">
    <source>
        <dbReference type="EMBL" id="EZA58948.1"/>
    </source>
</evidence>
<sequence>MKVETRWYTAEDYNALRGTSFLTKVRFFWRKGWTEIPVVMGASILATIGFSLAGFALYYGKRHDLTPKYRQEYVIYRPDDPRVKKIKTTSLLD</sequence>
<reference evidence="2 4" key="1">
    <citation type="journal article" date="2014" name="Curr. Biol.">
        <title>The genome of the clonal raider ant Cerapachys biroi.</title>
        <authorList>
            <person name="Oxley P.R."/>
            <person name="Ji L."/>
            <person name="Fetter-Pruneda I."/>
            <person name="McKenzie S.K."/>
            <person name="Li C."/>
            <person name="Hu H."/>
            <person name="Zhang G."/>
            <person name="Kronauer D.J."/>
        </authorList>
    </citation>
    <scope>NUCLEOTIDE SEQUENCE [LARGE SCALE GENOMIC DNA]</scope>
</reference>
<evidence type="ECO:0000256" key="1">
    <source>
        <dbReference type="SAM" id="Phobius"/>
    </source>
</evidence>
<accession>A0A026WSI9</accession>